<accession>A0A941EX74</accession>
<evidence type="ECO:0000259" key="1">
    <source>
        <dbReference type="Pfam" id="PF02698"/>
    </source>
</evidence>
<sequence>LQARGVPADAPTAVVTSDFHLLRAVHIARRQGLAAVVPVGAPTPITTRYNAWLREYFALASSWALREL</sequence>
<keyword evidence="3" id="KW-1185">Reference proteome</keyword>
<evidence type="ECO:0000313" key="2">
    <source>
        <dbReference type="EMBL" id="MBR7839885.1"/>
    </source>
</evidence>
<proteinExistence type="predicted"/>
<protein>
    <submittedName>
        <fullName evidence="2">YdcF family protein</fullName>
    </submittedName>
</protein>
<dbReference type="EMBL" id="JAGSOG010000742">
    <property type="protein sequence ID" value="MBR7839885.1"/>
    <property type="molecule type" value="Genomic_DNA"/>
</dbReference>
<feature type="domain" description="DUF218" evidence="1">
    <location>
        <begin position="12"/>
        <end position="67"/>
    </location>
</feature>
<reference evidence="2" key="1">
    <citation type="submission" date="2021-04" db="EMBL/GenBank/DDBJ databases">
        <title>Genome based classification of Actinospica acidithermotolerans sp. nov., an actinobacterium isolated from an Indonesian hot spring.</title>
        <authorList>
            <person name="Kusuma A.B."/>
            <person name="Putra K.E."/>
            <person name="Nafisah S."/>
            <person name="Loh J."/>
            <person name="Nouioui I."/>
            <person name="Goodfellow M."/>
        </authorList>
    </citation>
    <scope>NUCLEOTIDE SEQUENCE</scope>
    <source>
        <strain evidence="2">CSCA 57</strain>
    </source>
</reference>
<organism evidence="2 3">
    <name type="scientific">Actinospica durhamensis</name>
    <dbReference type="NCBI Taxonomy" id="1508375"/>
    <lineage>
        <taxon>Bacteria</taxon>
        <taxon>Bacillati</taxon>
        <taxon>Actinomycetota</taxon>
        <taxon>Actinomycetes</taxon>
        <taxon>Catenulisporales</taxon>
        <taxon>Actinospicaceae</taxon>
        <taxon>Actinospica</taxon>
    </lineage>
</organism>
<dbReference type="AlphaFoldDB" id="A0A941EX74"/>
<dbReference type="Pfam" id="PF02698">
    <property type="entry name" value="DUF218"/>
    <property type="match status" value="1"/>
</dbReference>
<comment type="caution">
    <text evidence="2">The sequence shown here is derived from an EMBL/GenBank/DDBJ whole genome shotgun (WGS) entry which is preliminary data.</text>
</comment>
<dbReference type="InterPro" id="IPR003848">
    <property type="entry name" value="DUF218"/>
</dbReference>
<evidence type="ECO:0000313" key="3">
    <source>
        <dbReference type="Proteomes" id="UP000675781"/>
    </source>
</evidence>
<dbReference type="Proteomes" id="UP000675781">
    <property type="component" value="Unassembled WGS sequence"/>
</dbReference>
<feature type="non-terminal residue" evidence="2">
    <location>
        <position position="1"/>
    </location>
</feature>
<gene>
    <name evidence="2" type="ORF">KDL01_42010</name>
</gene>
<name>A0A941EX74_9ACTN</name>